<reference evidence="1" key="2">
    <citation type="submission" date="2020-09" db="EMBL/GenBank/DDBJ databases">
        <authorList>
            <person name="Sun Q."/>
            <person name="Zhou Y."/>
        </authorList>
    </citation>
    <scope>NUCLEOTIDE SEQUENCE</scope>
    <source>
        <strain evidence="1">CGMCC 1.15447</strain>
    </source>
</reference>
<keyword evidence="2" id="KW-1185">Reference proteome</keyword>
<dbReference type="EMBL" id="BMJB01000001">
    <property type="protein sequence ID" value="GGA67679.1"/>
    <property type="molecule type" value="Genomic_DNA"/>
</dbReference>
<gene>
    <name evidence="1" type="ORF">GCM10011507_19030</name>
</gene>
<organism evidence="1 2">
    <name type="scientific">Edaphobacter acidisoli</name>
    <dbReference type="NCBI Taxonomy" id="2040573"/>
    <lineage>
        <taxon>Bacteria</taxon>
        <taxon>Pseudomonadati</taxon>
        <taxon>Acidobacteriota</taxon>
        <taxon>Terriglobia</taxon>
        <taxon>Terriglobales</taxon>
        <taxon>Acidobacteriaceae</taxon>
        <taxon>Edaphobacter</taxon>
    </lineage>
</organism>
<dbReference type="AlphaFoldDB" id="A0A916RS74"/>
<sequence>MQAQLRESDFTKYPPEARKLALQHFDLIEQLPVAFAIVFLRQLIDYDWRFPAERAEVDDQLSYLGAMSSDKLQSAMAGFASLSAASSLANEHWWADPIASTEKLTAQLWAQHQMDHFGNVAQQYQHDFRAAVPESEPAIPRLCIAIVGKDAAPGTKLFEKLRPYGTYFTQVNPTDGVNTLLAALNTRAQASPAPYAHWYIEGGSAQPVPNKQIATVSYDALTPVREALLEKMTTVRLSGAVGGPENLRSVLAELRPDQIRAAGAQGDEVLQHFQLSLLTEGSGTQIFSTTFVQWAAREALRRARPLTLVTRYSPRQTQRPMNEMWMASRGPLKVDPQGSLIDADMGAYYTWINQRRLTGAGSSRFIAWFEDQHEAIVVAPAMAKGTVSTSPCDLPKILSWIA</sequence>
<evidence type="ECO:0000313" key="2">
    <source>
        <dbReference type="Proteomes" id="UP000648801"/>
    </source>
</evidence>
<proteinExistence type="predicted"/>
<accession>A0A916RS74</accession>
<comment type="caution">
    <text evidence="1">The sequence shown here is derived from an EMBL/GenBank/DDBJ whole genome shotgun (WGS) entry which is preliminary data.</text>
</comment>
<reference evidence="1" key="1">
    <citation type="journal article" date="2014" name="Int. J. Syst. Evol. Microbiol.">
        <title>Complete genome sequence of Corynebacterium casei LMG S-19264T (=DSM 44701T), isolated from a smear-ripened cheese.</title>
        <authorList>
            <consortium name="US DOE Joint Genome Institute (JGI-PGF)"/>
            <person name="Walter F."/>
            <person name="Albersmeier A."/>
            <person name="Kalinowski J."/>
            <person name="Ruckert C."/>
        </authorList>
    </citation>
    <scope>NUCLEOTIDE SEQUENCE</scope>
    <source>
        <strain evidence="1">CGMCC 1.15447</strain>
    </source>
</reference>
<protein>
    <submittedName>
        <fullName evidence="1">Uncharacterized protein</fullName>
    </submittedName>
</protein>
<dbReference type="Proteomes" id="UP000648801">
    <property type="component" value="Unassembled WGS sequence"/>
</dbReference>
<name>A0A916RS74_9BACT</name>
<evidence type="ECO:0000313" key="1">
    <source>
        <dbReference type="EMBL" id="GGA67679.1"/>
    </source>
</evidence>
<dbReference type="RefSeq" id="WP_188759072.1">
    <property type="nucleotide sequence ID" value="NZ_BMJB01000001.1"/>
</dbReference>